<keyword evidence="7 9" id="KW-0564">Palmitate</keyword>
<keyword evidence="8 9" id="KW-0449">Lipoprotein</keyword>
<dbReference type="NCBIfam" id="TIGR01845">
    <property type="entry name" value="outer_NodT"/>
    <property type="match status" value="1"/>
</dbReference>
<keyword evidence="6 9" id="KW-0472">Membrane</keyword>
<evidence type="ECO:0000256" key="1">
    <source>
        <dbReference type="ARBA" id="ARBA00004370"/>
    </source>
</evidence>
<comment type="caution">
    <text evidence="10">The sequence shown here is derived from an EMBL/GenBank/DDBJ whole genome shotgun (WGS) entry which is preliminary data.</text>
</comment>
<evidence type="ECO:0000256" key="8">
    <source>
        <dbReference type="ARBA" id="ARBA00023288"/>
    </source>
</evidence>
<evidence type="ECO:0000256" key="2">
    <source>
        <dbReference type="ARBA" id="ARBA00007613"/>
    </source>
</evidence>
<gene>
    <name evidence="10" type="ORF">SNE35_31520</name>
</gene>
<evidence type="ECO:0000313" key="11">
    <source>
        <dbReference type="Proteomes" id="UP001285263"/>
    </source>
</evidence>
<dbReference type="PANTHER" id="PTHR30203">
    <property type="entry name" value="OUTER MEMBRANE CATION EFFLUX PROTEIN"/>
    <property type="match status" value="1"/>
</dbReference>
<feature type="chain" id="PRO_5044985493" evidence="9">
    <location>
        <begin position="20"/>
        <end position="474"/>
    </location>
</feature>
<dbReference type="Gene3D" id="1.20.1600.10">
    <property type="entry name" value="Outer membrane efflux proteins (OEP)"/>
    <property type="match status" value="1"/>
</dbReference>
<comment type="subcellular location">
    <subcellularLocation>
        <location evidence="9">Cell membrane</location>
        <topology evidence="9">Lipid-anchor</topology>
    </subcellularLocation>
    <subcellularLocation>
        <location evidence="1">Membrane</location>
    </subcellularLocation>
</comment>
<evidence type="ECO:0000256" key="5">
    <source>
        <dbReference type="ARBA" id="ARBA00022729"/>
    </source>
</evidence>
<keyword evidence="3 9" id="KW-1134">Transmembrane beta strand</keyword>
<keyword evidence="5 9" id="KW-0732">Signal</keyword>
<keyword evidence="4 9" id="KW-0812">Transmembrane</keyword>
<evidence type="ECO:0000256" key="6">
    <source>
        <dbReference type="ARBA" id="ARBA00023136"/>
    </source>
</evidence>
<evidence type="ECO:0000256" key="9">
    <source>
        <dbReference type="RuleBase" id="RU362097"/>
    </source>
</evidence>
<reference evidence="10 11" key="1">
    <citation type="submission" date="2023-11" db="EMBL/GenBank/DDBJ databases">
        <title>Paucibacter sp. nov., isolated from fresh soil in Korea.</title>
        <authorList>
            <person name="Le N.T.T."/>
        </authorList>
    </citation>
    <scope>NUCLEOTIDE SEQUENCE [LARGE SCALE GENOMIC DNA]</scope>
    <source>
        <strain evidence="10 11">R3-3</strain>
    </source>
</reference>
<protein>
    <submittedName>
        <fullName evidence="10">Efflux transporter outer membrane subunit</fullName>
    </submittedName>
</protein>
<dbReference type="Gene3D" id="2.20.200.10">
    <property type="entry name" value="Outer membrane efflux proteins (OEP)"/>
    <property type="match status" value="1"/>
</dbReference>
<evidence type="ECO:0000313" key="10">
    <source>
        <dbReference type="EMBL" id="MDY0749069.1"/>
    </source>
</evidence>
<accession>A0ABU5DU29</accession>
<name>A0ABU5DU29_9BURK</name>
<dbReference type="Proteomes" id="UP001285263">
    <property type="component" value="Unassembled WGS sequence"/>
</dbReference>
<evidence type="ECO:0000256" key="7">
    <source>
        <dbReference type="ARBA" id="ARBA00023139"/>
    </source>
</evidence>
<organism evidence="10 11">
    <name type="scientific">Roseateles agri</name>
    <dbReference type="NCBI Taxonomy" id="3098619"/>
    <lineage>
        <taxon>Bacteria</taxon>
        <taxon>Pseudomonadati</taxon>
        <taxon>Pseudomonadota</taxon>
        <taxon>Betaproteobacteria</taxon>
        <taxon>Burkholderiales</taxon>
        <taxon>Sphaerotilaceae</taxon>
        <taxon>Roseateles</taxon>
    </lineage>
</organism>
<dbReference type="PROSITE" id="PS51257">
    <property type="entry name" value="PROKAR_LIPOPROTEIN"/>
    <property type="match status" value="1"/>
</dbReference>
<dbReference type="PANTHER" id="PTHR30203:SF20">
    <property type="entry name" value="MULTIDRUG RESISTANCE OUTER MEMBRANE PROTEIN MDTP-RELATED"/>
    <property type="match status" value="1"/>
</dbReference>
<dbReference type="RefSeq" id="WP_320427036.1">
    <property type="nucleotide sequence ID" value="NZ_JAXCLA010000013.1"/>
</dbReference>
<feature type="signal peptide" evidence="9">
    <location>
        <begin position="1"/>
        <end position="19"/>
    </location>
</feature>
<keyword evidence="11" id="KW-1185">Reference proteome</keyword>
<proteinExistence type="inferred from homology"/>
<dbReference type="EMBL" id="JAXCLA010000013">
    <property type="protein sequence ID" value="MDY0749069.1"/>
    <property type="molecule type" value="Genomic_DNA"/>
</dbReference>
<dbReference type="Pfam" id="PF02321">
    <property type="entry name" value="OEP"/>
    <property type="match status" value="2"/>
</dbReference>
<sequence length="474" mass="50935">MKLNALILAFGTGLLTACASTGGLSTHGKLMDVQQLASAQSLSVVALSPAAWPTEQWWEVFGDPQLDQLIRQALKEQPSLRIAAARVRQAHAVTGIIGASLSPQANASLKSTEQHFSATSIYPKTLAGQVNSINDASLGVSYELDFWGRNHAALDAALDRAHATEVDAQAARLVLTTSLARAYLRLDTAYAQRDLAERTLHQREQILDLVRKRVAAKLDSSLELTQAEGALPVAREQIAAIAESIALTNNQIAALAGQGPDAGLSITRPHLSPSPALALPTNVPAELLGRRPDLVAERWRVEATTQDIKVARAGFYPNITLSAFAGVQSIGLGDFLTAGSRMLGVGPAISLPVFDGGRLRANLDLRQGDYDVAVETYNATLIAALHDVVTQLVSMKWLADERREQDQGLALAEQSYQLARNRFQNGLANYLQVLSAEAMVLNQQHQQIESEGRQRELQLNLIRALGGGYAPSAS</sequence>
<dbReference type="InterPro" id="IPR003423">
    <property type="entry name" value="OMP_efflux"/>
</dbReference>
<evidence type="ECO:0000256" key="3">
    <source>
        <dbReference type="ARBA" id="ARBA00022452"/>
    </source>
</evidence>
<dbReference type="SUPFAM" id="SSF56954">
    <property type="entry name" value="Outer membrane efflux proteins (OEP)"/>
    <property type="match status" value="1"/>
</dbReference>
<dbReference type="InterPro" id="IPR010131">
    <property type="entry name" value="MdtP/NodT-like"/>
</dbReference>
<comment type="similarity">
    <text evidence="2 9">Belongs to the outer membrane factor (OMF) (TC 1.B.17) family.</text>
</comment>
<evidence type="ECO:0000256" key="4">
    <source>
        <dbReference type="ARBA" id="ARBA00022692"/>
    </source>
</evidence>